<protein>
    <submittedName>
        <fullName evidence="5">RyR domain-containing protein</fullName>
    </submittedName>
</protein>
<dbReference type="InterPro" id="IPR050721">
    <property type="entry name" value="Trk_Ktr_HKT_K-transport"/>
</dbReference>
<dbReference type="EMBL" id="JBHSQS010000006">
    <property type="protein sequence ID" value="MFC5923955.1"/>
    <property type="molecule type" value="Genomic_DNA"/>
</dbReference>
<keyword evidence="2" id="KW-1133">Transmembrane helix</keyword>
<reference evidence="6" key="1">
    <citation type="journal article" date="2019" name="Int. J. Syst. Evol. Microbiol.">
        <title>The Global Catalogue of Microorganisms (GCM) 10K type strain sequencing project: providing services to taxonomists for standard genome sequencing and annotation.</title>
        <authorList>
            <consortium name="The Broad Institute Genomics Platform"/>
            <consortium name="The Broad Institute Genome Sequencing Center for Infectious Disease"/>
            <person name="Wu L."/>
            <person name="Ma J."/>
        </authorList>
    </citation>
    <scope>NUCLEOTIDE SEQUENCE [LARGE SCALE GENOMIC DNA]</scope>
    <source>
        <strain evidence="6">CGMCC 4.7144</strain>
    </source>
</reference>
<dbReference type="Gene3D" id="6.20.350.10">
    <property type="match status" value="2"/>
</dbReference>
<organism evidence="5 6">
    <name type="scientific">Micromonospora vulcania</name>
    <dbReference type="NCBI Taxonomy" id="1441873"/>
    <lineage>
        <taxon>Bacteria</taxon>
        <taxon>Bacillati</taxon>
        <taxon>Actinomycetota</taxon>
        <taxon>Actinomycetes</taxon>
        <taxon>Micromonosporales</taxon>
        <taxon>Micromonosporaceae</taxon>
        <taxon>Micromonospora</taxon>
    </lineage>
</organism>
<evidence type="ECO:0000256" key="1">
    <source>
        <dbReference type="SAM" id="MobiDB-lite"/>
    </source>
</evidence>
<dbReference type="Pfam" id="PF02026">
    <property type="entry name" value="RyR"/>
    <property type="match status" value="1"/>
</dbReference>
<evidence type="ECO:0000259" key="4">
    <source>
        <dbReference type="Pfam" id="PF02254"/>
    </source>
</evidence>
<keyword evidence="2" id="KW-0812">Transmembrane</keyword>
<dbReference type="PANTHER" id="PTHR43833:SF11">
    <property type="entry name" value="VOLTAGE-GATED POTASSIUM CHANNEL KCH"/>
    <property type="match status" value="1"/>
</dbReference>
<dbReference type="RefSeq" id="WP_377509693.1">
    <property type="nucleotide sequence ID" value="NZ_JBHSQS010000006.1"/>
</dbReference>
<evidence type="ECO:0000256" key="2">
    <source>
        <dbReference type="SAM" id="Phobius"/>
    </source>
</evidence>
<feature type="transmembrane region" description="Helical" evidence="2">
    <location>
        <begin position="16"/>
        <end position="35"/>
    </location>
</feature>
<keyword evidence="2" id="KW-0472">Membrane</keyword>
<dbReference type="InterPro" id="IPR036291">
    <property type="entry name" value="NAD(P)-bd_dom_sf"/>
</dbReference>
<dbReference type="PANTHER" id="PTHR43833">
    <property type="entry name" value="POTASSIUM CHANNEL PROTEIN 2-RELATED-RELATED"/>
    <property type="match status" value="1"/>
</dbReference>
<dbReference type="Pfam" id="PF02254">
    <property type="entry name" value="TrkA_N"/>
    <property type="match status" value="1"/>
</dbReference>
<feature type="domain" description="RCK N-terminal" evidence="4">
    <location>
        <begin position="117"/>
        <end position="224"/>
    </location>
</feature>
<accession>A0ABW1H5P7</accession>
<dbReference type="Gene3D" id="3.40.50.720">
    <property type="entry name" value="NAD(P)-binding Rossmann-like Domain"/>
    <property type="match status" value="1"/>
</dbReference>
<dbReference type="InterPro" id="IPR003148">
    <property type="entry name" value="RCK_N"/>
</dbReference>
<feature type="domain" description="Ryanodine receptor Ryr" evidence="3">
    <location>
        <begin position="514"/>
        <end position="585"/>
    </location>
</feature>
<name>A0ABW1H5P7_9ACTN</name>
<feature type="region of interest" description="Disordered" evidence="1">
    <location>
        <begin position="586"/>
        <end position="627"/>
    </location>
</feature>
<dbReference type="SUPFAM" id="SSF51735">
    <property type="entry name" value="NAD(P)-binding Rossmann-fold domains"/>
    <property type="match status" value="1"/>
</dbReference>
<proteinExistence type="predicted"/>
<evidence type="ECO:0000313" key="6">
    <source>
        <dbReference type="Proteomes" id="UP001596226"/>
    </source>
</evidence>
<evidence type="ECO:0000313" key="5">
    <source>
        <dbReference type="EMBL" id="MFC5923955.1"/>
    </source>
</evidence>
<evidence type="ECO:0000259" key="3">
    <source>
        <dbReference type="Pfam" id="PF02026"/>
    </source>
</evidence>
<sequence>MTGPVPGAYRPAGRSLRVVFAAIGLLALVLGFLGFERLLLARPGTGHDLYDVLYYDLQLFVLGAEPLQEPGPYPWQLQVARFAAPLFTLLAVVEAGRLLLAAEIRRLRARRARGHAVVCGDSQFAHMLADRLFTEGERVVVVRAEPFGPLEYRRRRYLGVIGDPTSSEVLRGAGLPQAHTVYACSDDDDRNHAIANAASRLIQDRRQPARVYVQVHDPELCLALQARRLGAAGSSRLRLDYFHVDDVAARALHRYHPLPWTTGRPVRVLIAGRGTFRRAALVATARHWQLRQAQAAPGQPVPPLHVALVAPDASAELALAAARHPFLRTACQVRPYDLDLEGLADSGVLRDGYDRLYVCAPDERNGLQLALDTPALWQQAESSVFVPVYRQAALAAAFHGDRRHDLLDEVHGRLQLYPVLTRACDAELIAEDLTERLARQIHEKYLQSQVRAGVRPGAAPAMVDWAWLPESLRRANRAHVQDIAAKLLSLGCVVAPRHGPTEGAPDTGAGRAIDDRIDELARLEHERWCQERRGDGWVYGEVRDDVRRRHPALRPWDELSPDVQETNRDEIRALPQVLSDVGFEMIRLATDPDEPADRTGPPVPPRQTGGPDGSPRAPGDAPGERIG</sequence>
<gene>
    <name evidence="5" type="ORF">ACFQGL_11445</name>
</gene>
<comment type="caution">
    <text evidence="5">The sequence shown here is derived from an EMBL/GenBank/DDBJ whole genome shotgun (WGS) entry which is preliminary data.</text>
</comment>
<dbReference type="InterPro" id="IPR003032">
    <property type="entry name" value="Ryanodine_rcpt"/>
</dbReference>
<dbReference type="Proteomes" id="UP001596226">
    <property type="component" value="Unassembled WGS sequence"/>
</dbReference>
<keyword evidence="6" id="KW-1185">Reference proteome</keyword>